<sequence length="263" mass="28363">MEHIPFARSIDLPPYRAILAVDAKGFTAEPGSAQEAVSKNLLDLVGDALTGAGLGAEWDRPAFLGPAGDGFAVGLPPRVLPYLVDPFPRLLQERLAEHNRQARERLQLRVSLHVGPLPADPENPYWTGNGDSRNDTHRLLDSVPVRAVLAAASPRVTFVACIFSDRVFEDVIAAGYARMEPDRCLPVTATVDGKAFSRQAWLYIPEVSGNLLGVMPAEPLAAPPSRPMAGKRPGPRISGPRVKRNDGQVATTVESMTQHRGGE</sequence>
<reference evidence="2 3" key="1">
    <citation type="submission" date="2016-06" db="EMBL/GenBank/DDBJ databases">
        <authorList>
            <person name="Kjaerup R.B."/>
            <person name="Dalgaard T.S."/>
            <person name="Juul-Madsen H.R."/>
        </authorList>
    </citation>
    <scope>NUCLEOTIDE SEQUENCE [LARGE SCALE GENOMIC DNA]</scope>
    <source>
        <strain evidence="2 3">DSM 44871</strain>
    </source>
</reference>
<dbReference type="AlphaFoldDB" id="A0A1C4ZZD8"/>
<dbReference type="RefSeq" id="WP_141710480.1">
    <property type="nucleotide sequence ID" value="NZ_FMCR01000007.1"/>
</dbReference>
<proteinExistence type="predicted"/>
<evidence type="ECO:0000256" key="1">
    <source>
        <dbReference type="SAM" id="MobiDB-lite"/>
    </source>
</evidence>
<evidence type="ECO:0000313" key="2">
    <source>
        <dbReference type="EMBL" id="SCF38269.1"/>
    </source>
</evidence>
<dbReference type="Proteomes" id="UP000198864">
    <property type="component" value="Unassembled WGS sequence"/>
</dbReference>
<feature type="region of interest" description="Disordered" evidence="1">
    <location>
        <begin position="222"/>
        <end position="263"/>
    </location>
</feature>
<dbReference type="EMBL" id="FMCR01000007">
    <property type="protein sequence ID" value="SCF38269.1"/>
    <property type="molecule type" value="Genomic_DNA"/>
</dbReference>
<dbReference type="STRING" id="285676.GA0070561_6049"/>
<evidence type="ECO:0008006" key="4">
    <source>
        <dbReference type="Google" id="ProtNLM"/>
    </source>
</evidence>
<protein>
    <recommendedName>
        <fullName evidence="4">Guanylate cyclase domain-containing protein</fullName>
    </recommendedName>
</protein>
<organism evidence="2 3">
    <name type="scientific">Micromonospora saelicesensis</name>
    <dbReference type="NCBI Taxonomy" id="285676"/>
    <lineage>
        <taxon>Bacteria</taxon>
        <taxon>Bacillati</taxon>
        <taxon>Actinomycetota</taxon>
        <taxon>Actinomycetes</taxon>
        <taxon>Micromonosporales</taxon>
        <taxon>Micromonosporaceae</taxon>
        <taxon>Micromonospora</taxon>
    </lineage>
</organism>
<name>A0A1C4ZZD8_9ACTN</name>
<accession>A0A1C4ZZD8</accession>
<feature type="compositionally biased region" description="Polar residues" evidence="1">
    <location>
        <begin position="248"/>
        <end position="263"/>
    </location>
</feature>
<evidence type="ECO:0000313" key="3">
    <source>
        <dbReference type="Proteomes" id="UP000198864"/>
    </source>
</evidence>
<gene>
    <name evidence="2" type="ORF">GA0070561_6049</name>
</gene>